<dbReference type="RefSeq" id="WP_302110358.1">
    <property type="nucleotide sequence ID" value="NZ_JAUKTR010000004.1"/>
</dbReference>
<comment type="caution">
    <text evidence="1">The sequence shown here is derived from an EMBL/GenBank/DDBJ whole genome shotgun (WGS) entry which is preliminary data.</text>
</comment>
<dbReference type="GO" id="GO:0016740">
    <property type="term" value="F:transferase activity"/>
    <property type="evidence" value="ECO:0007669"/>
    <property type="project" value="UniProtKB-KW"/>
</dbReference>
<gene>
    <name evidence="1" type="ORF">Q0812_10870</name>
</gene>
<dbReference type="InterPro" id="IPR027417">
    <property type="entry name" value="P-loop_NTPase"/>
</dbReference>
<accession>A0ABT8SN66</accession>
<dbReference type="EC" id="2.8.2.-" evidence="1"/>
<dbReference type="Gene3D" id="3.40.50.300">
    <property type="entry name" value="P-loop containing nucleotide triphosphate hydrolases"/>
    <property type="match status" value="1"/>
</dbReference>
<keyword evidence="1" id="KW-0808">Transferase</keyword>
<name>A0ABT8SN66_9CAUL</name>
<dbReference type="SUPFAM" id="SSF52540">
    <property type="entry name" value="P-loop containing nucleoside triphosphate hydrolases"/>
    <property type="match status" value="1"/>
</dbReference>
<evidence type="ECO:0000313" key="1">
    <source>
        <dbReference type="EMBL" id="MDO1559926.1"/>
    </source>
</evidence>
<dbReference type="EMBL" id="JAUKTR010000004">
    <property type="protein sequence ID" value="MDO1559926.1"/>
    <property type="molecule type" value="Genomic_DNA"/>
</dbReference>
<keyword evidence="2" id="KW-1185">Reference proteome</keyword>
<dbReference type="Pfam" id="PF13469">
    <property type="entry name" value="Sulfotransfer_3"/>
    <property type="match status" value="1"/>
</dbReference>
<sequence>MTDTALAAPRLPVFRRPIFIMAAPRSGSTALFETLAVTPQVATVGGEAHWLVEGLPPLRPGAPGVESNRLTRKQATPEIQGLIRKGLAEKLVLPGGLPPKPGAEVRLLEKTPKNALRIPFFNAVFSDALFIYLWRRPEENISSIMDAWRAGRWVTYRTLQGWDGPWSLLLPPGWKTLRGRPLAEIAAFQWAATNTVIMDDLAKIDGRRKLTVEYDAFVEDPAMVVQKICDFAGLAYDSALFNRTTGPLPNSRYTLSAPDRDKWLKNKDEIDGVLPAMRSVLERAQDYA</sequence>
<protein>
    <submittedName>
        <fullName evidence="1">Sulfotransferase</fullName>
        <ecNumber evidence="1">2.8.2.-</ecNumber>
    </submittedName>
</protein>
<dbReference type="Proteomes" id="UP001169063">
    <property type="component" value="Unassembled WGS sequence"/>
</dbReference>
<reference evidence="1" key="1">
    <citation type="submission" date="2023-07" db="EMBL/GenBank/DDBJ databases">
        <title>Brevundimonas soil sp. nov., isolated from the soil of chemical plant.</title>
        <authorList>
            <person name="Wu N."/>
        </authorList>
    </citation>
    <scope>NUCLEOTIDE SEQUENCE</scope>
    <source>
        <strain evidence="1">XZ-24</strain>
    </source>
</reference>
<evidence type="ECO:0000313" key="2">
    <source>
        <dbReference type="Proteomes" id="UP001169063"/>
    </source>
</evidence>
<organism evidence="1 2">
    <name type="scientific">Peiella sedimenti</name>
    <dbReference type="NCBI Taxonomy" id="3061083"/>
    <lineage>
        <taxon>Bacteria</taxon>
        <taxon>Pseudomonadati</taxon>
        <taxon>Pseudomonadota</taxon>
        <taxon>Alphaproteobacteria</taxon>
        <taxon>Caulobacterales</taxon>
        <taxon>Caulobacteraceae</taxon>
        <taxon>Peiella</taxon>
    </lineage>
</organism>
<proteinExistence type="predicted"/>